<dbReference type="Proteomes" id="UP001195422">
    <property type="component" value="Unassembled WGS sequence"/>
</dbReference>
<evidence type="ECO:0000256" key="1">
    <source>
        <dbReference type="ARBA" id="ARBA00022617"/>
    </source>
</evidence>
<dbReference type="Gene3D" id="2.40.128.20">
    <property type="match status" value="1"/>
</dbReference>
<organism evidence="7 8">
    <name type="scientific">Glutamicibacter protophormiae</name>
    <name type="common">Brevibacterium protophormiae</name>
    <dbReference type="NCBI Taxonomy" id="37930"/>
    <lineage>
        <taxon>Bacteria</taxon>
        <taxon>Bacillati</taxon>
        <taxon>Actinomycetota</taxon>
        <taxon>Actinomycetes</taxon>
        <taxon>Micrococcales</taxon>
        <taxon>Micrococcaceae</taxon>
        <taxon>Glutamicibacter</taxon>
    </lineage>
</organism>
<evidence type="ECO:0000256" key="4">
    <source>
        <dbReference type="ARBA" id="ARBA00026233"/>
    </source>
</evidence>
<evidence type="ECO:0000256" key="3">
    <source>
        <dbReference type="ARBA" id="ARBA00023235"/>
    </source>
</evidence>
<accession>A0ABS4XUT4</accession>
<keyword evidence="1" id="KW-0349">Heme</keyword>
<evidence type="ECO:0000313" key="8">
    <source>
        <dbReference type="Proteomes" id="UP001195422"/>
    </source>
</evidence>
<comment type="caution">
    <text evidence="7">The sequence shown here is derived from an EMBL/GenBank/DDBJ whole genome shotgun (WGS) entry which is preliminary data.</text>
</comment>
<name>A0ABS4XUT4_GLUPR</name>
<evidence type="ECO:0000256" key="5">
    <source>
        <dbReference type="ARBA" id="ARBA00030555"/>
    </source>
</evidence>
<dbReference type="RefSeq" id="WP_229777380.1">
    <property type="nucleotide sequence ID" value="NZ_BMPH01000010.1"/>
</dbReference>
<dbReference type="InterPro" id="IPR012674">
    <property type="entry name" value="Calycin"/>
</dbReference>
<dbReference type="PANTHER" id="PTHR15854">
    <property type="entry name" value="THAP4 PROTEIN"/>
    <property type="match status" value="1"/>
</dbReference>
<dbReference type="Pfam" id="PF08768">
    <property type="entry name" value="THAP4_heme-bd"/>
    <property type="match status" value="1"/>
</dbReference>
<protein>
    <recommendedName>
        <fullName evidence="4">Peroxynitrite isomerase</fullName>
    </recommendedName>
    <alternativeName>
        <fullName evidence="5">Ferric nitrobindin</fullName>
    </alternativeName>
</protein>
<dbReference type="InterPro" id="IPR045165">
    <property type="entry name" value="Nitrobindin"/>
</dbReference>
<dbReference type="EMBL" id="JAGIOJ010000001">
    <property type="protein sequence ID" value="MBP2400266.1"/>
    <property type="molecule type" value="Genomic_DNA"/>
</dbReference>
<evidence type="ECO:0000259" key="6">
    <source>
        <dbReference type="Pfam" id="PF08768"/>
    </source>
</evidence>
<reference evidence="7 8" key="1">
    <citation type="submission" date="2021-03" db="EMBL/GenBank/DDBJ databases">
        <title>Sequencing the genomes of 1000 actinobacteria strains.</title>
        <authorList>
            <person name="Klenk H.-P."/>
        </authorList>
    </citation>
    <scope>NUCLEOTIDE SEQUENCE [LARGE SCALE GENOMIC DNA]</scope>
    <source>
        <strain evidence="7 8">DSM 20168</strain>
    </source>
</reference>
<sequence length="176" mass="19080">MSFDKTLAGHWCGSDRKGIPMTLHPGLASVAGLIGTWRGEGDGEYPTIDSFRYSEEIAFTDVGKPFLHYLQRTWSPAGAPMHTETGYLRVVDGSTAEFVLAQPTGQTELAEGALEATAEGFTCFLASRILNSASAKHVDSTQRRLELAGDILTTHFAMAAVGVQMTHHLKSVLRRV</sequence>
<gene>
    <name evidence="7" type="ORF">JOF39_003347</name>
</gene>
<keyword evidence="3" id="KW-0413">Isomerase</keyword>
<proteinExistence type="predicted"/>
<dbReference type="InterPro" id="IPR014878">
    <property type="entry name" value="THAP4-like_heme-bd"/>
</dbReference>
<evidence type="ECO:0000256" key="2">
    <source>
        <dbReference type="ARBA" id="ARBA00023004"/>
    </source>
</evidence>
<evidence type="ECO:0000313" key="7">
    <source>
        <dbReference type="EMBL" id="MBP2400266.1"/>
    </source>
</evidence>
<keyword evidence="2" id="KW-0408">Iron</keyword>
<keyword evidence="8" id="KW-1185">Reference proteome</keyword>
<keyword evidence="1" id="KW-0479">Metal-binding</keyword>
<dbReference type="SUPFAM" id="SSF50814">
    <property type="entry name" value="Lipocalins"/>
    <property type="match status" value="1"/>
</dbReference>
<feature type="domain" description="THAP4-like heme-binding" evidence="6">
    <location>
        <begin position="27"/>
        <end position="175"/>
    </location>
</feature>
<dbReference type="CDD" id="cd07828">
    <property type="entry name" value="lipocalin_heme-bd-THAP4-like"/>
    <property type="match status" value="1"/>
</dbReference>
<dbReference type="PANTHER" id="PTHR15854:SF4">
    <property type="entry name" value="PEROXYNITRITE ISOMERASE THAP4"/>
    <property type="match status" value="1"/>
</dbReference>